<dbReference type="PANTHER" id="PTHR12897:SF4">
    <property type="entry name" value="REGULATOR OF MON1-CCZ1 COMPLEX"/>
    <property type="match status" value="1"/>
</dbReference>
<evidence type="ECO:0000259" key="2">
    <source>
        <dbReference type="Pfam" id="PF21029"/>
    </source>
</evidence>
<feature type="domain" description="Regulator of MON1-CCZ1 complex N-terminal" evidence="2">
    <location>
        <begin position="37"/>
        <end position="156"/>
    </location>
</feature>
<dbReference type="GO" id="GO:0035658">
    <property type="term" value="C:Mon1-Ccz1 complex"/>
    <property type="evidence" value="ECO:0000318"/>
    <property type="project" value="GO_Central"/>
</dbReference>
<reference evidence="3" key="2">
    <citation type="submission" date="2021-01" db="UniProtKB">
        <authorList>
            <consortium name="EnsemblMetazoa"/>
        </authorList>
    </citation>
    <scope>IDENTIFICATION</scope>
</reference>
<dbReference type="AlphaFoldDB" id="A0A7M7SXL6"/>
<accession>A0A7M7SXL6</accession>
<evidence type="ECO:0000259" key="1">
    <source>
        <dbReference type="Pfam" id="PF07035"/>
    </source>
</evidence>
<dbReference type="CTD" id="29919"/>
<evidence type="ECO:0000313" key="4">
    <source>
        <dbReference type="Proteomes" id="UP000007110"/>
    </source>
</evidence>
<name>A0A7M7SXL6_STRPU</name>
<dbReference type="PANTHER" id="PTHR12897">
    <property type="entry name" value="COLON CANCER-ASSOCIATED PROTEIN MIC1"/>
    <property type="match status" value="1"/>
</dbReference>
<dbReference type="OMA" id="VWVHNRE"/>
<evidence type="ECO:0000313" key="3">
    <source>
        <dbReference type="EnsemblMetazoa" id="XP_030838767"/>
    </source>
</evidence>
<dbReference type="Pfam" id="PF07035">
    <property type="entry name" value="RMC1_C"/>
    <property type="match status" value="1"/>
</dbReference>
<feature type="domain" description="Mic1" evidence="1">
    <location>
        <begin position="398"/>
        <end position="649"/>
    </location>
</feature>
<dbReference type="GO" id="GO:0010506">
    <property type="term" value="P:regulation of autophagy"/>
    <property type="evidence" value="ECO:0000318"/>
    <property type="project" value="GO_Central"/>
</dbReference>
<dbReference type="EnsemblMetazoa" id="XM_030982907">
    <property type="protein sequence ID" value="XP_030838767"/>
    <property type="gene ID" value="LOC589569"/>
</dbReference>
<organism evidence="3 4">
    <name type="scientific">Strongylocentrotus purpuratus</name>
    <name type="common">Purple sea urchin</name>
    <dbReference type="NCBI Taxonomy" id="7668"/>
    <lineage>
        <taxon>Eukaryota</taxon>
        <taxon>Metazoa</taxon>
        <taxon>Echinodermata</taxon>
        <taxon>Eleutherozoa</taxon>
        <taxon>Echinozoa</taxon>
        <taxon>Echinoidea</taxon>
        <taxon>Euechinoidea</taxon>
        <taxon>Echinacea</taxon>
        <taxon>Camarodonta</taxon>
        <taxon>Echinidea</taxon>
        <taxon>Strongylocentrotidae</taxon>
        <taxon>Strongylocentrotus</taxon>
    </lineage>
</organism>
<dbReference type="Pfam" id="PF21029">
    <property type="entry name" value="RMC1_N"/>
    <property type="match status" value="1"/>
</dbReference>
<dbReference type="Proteomes" id="UP000007110">
    <property type="component" value="Unassembled WGS sequence"/>
</dbReference>
<dbReference type="GO" id="GO:0031902">
    <property type="term" value="C:late endosome membrane"/>
    <property type="evidence" value="ECO:0000318"/>
    <property type="project" value="GO_Central"/>
</dbReference>
<protein>
    <recommendedName>
        <fullName evidence="5">Mic1 domain-containing protein</fullName>
    </recommendedName>
</protein>
<reference evidence="4" key="1">
    <citation type="submission" date="2015-02" db="EMBL/GenBank/DDBJ databases">
        <title>Genome sequencing for Strongylocentrotus purpuratus.</title>
        <authorList>
            <person name="Murali S."/>
            <person name="Liu Y."/>
            <person name="Vee V."/>
            <person name="English A."/>
            <person name="Wang M."/>
            <person name="Skinner E."/>
            <person name="Han Y."/>
            <person name="Muzny D.M."/>
            <person name="Worley K.C."/>
            <person name="Gibbs R.A."/>
        </authorList>
    </citation>
    <scope>NUCLEOTIDE SEQUENCE</scope>
</reference>
<dbReference type="InterPro" id="IPR036322">
    <property type="entry name" value="WD40_repeat_dom_sf"/>
</dbReference>
<keyword evidence="4" id="KW-1185">Reference proteome</keyword>
<dbReference type="OrthoDB" id="26384at2759"/>
<sequence>MQICSWISTKMAEDQSHYVELSGNPIRFEPISRQTNVFYDEVKRQVFAVRSGGAFGVVVKGTDEKTSTTFRMEDKGPVISIKFSADLRILAVQRSQRTVEFINFHSGSADTTEYSQTCKGKTTKINGFNWISGNEIIFITDHGLELYQVTAEKKTLRSLKTISIGINWFTFMNDSSLLLVSSSTLGNVLTPIHFKTGNVTKLPKFEVDLPVIPKPPKLCLLERDVTIAILYSVIYVVVLRHQPRGPSNQGAEIVLYQVQRESPAKKTDVLRLDMSGRFAVNVVDNLVVVHHQASKTSMVFDIGLAPSETDNNCNYHHPVLAPLPIKPVKLKVAGIPTQTGLEMREVGVDLYSPNWVVFQPNIVIDAKLGCLWHISLRLDALVPMIPDKCRLIDFLLLRRESKKVILYVLQTALVPGQHCNLATIAKIFNKLNEVYRTYLAERHAHHAEEASSPKSSQSAARVSSGTRVVIDQSDMYTHVLTPVAERKARMKDSSHKFLVAVLVEYIRSLNQYQIPVQHFLYELVINTLVHHNCFYQLHQFLQYHVLSDSKPIACLLLSLESCYPPAYQLALDMLKRLTTANEEIIEVLLSKNQILAALRFLRSVGGAESASSRKFLEAALNAEDDMLFYTVFKFFEQRNLRMRGNPMFAPGEHCEKFVHKFEQKFGYESFVPVQ</sequence>
<dbReference type="RefSeq" id="XP_030838767.1">
    <property type="nucleotide sequence ID" value="XM_030982907.1"/>
</dbReference>
<dbReference type="InterPro" id="IPR009755">
    <property type="entry name" value="RMC1_C"/>
</dbReference>
<dbReference type="InterPro" id="IPR049040">
    <property type="entry name" value="RMC1_N"/>
</dbReference>
<dbReference type="GeneID" id="589569"/>
<dbReference type="SUPFAM" id="SSF50978">
    <property type="entry name" value="WD40 repeat-like"/>
    <property type="match status" value="1"/>
</dbReference>
<dbReference type="InParanoid" id="A0A7M7SXL6"/>
<dbReference type="InterPro" id="IPR040371">
    <property type="entry name" value="RMC1"/>
</dbReference>
<evidence type="ECO:0008006" key="5">
    <source>
        <dbReference type="Google" id="ProtNLM"/>
    </source>
</evidence>
<proteinExistence type="predicted"/>
<dbReference type="KEGG" id="spu:589569"/>